<evidence type="ECO:0000313" key="3">
    <source>
        <dbReference type="Proteomes" id="UP000887226"/>
    </source>
</evidence>
<feature type="region of interest" description="Disordered" evidence="1">
    <location>
        <begin position="822"/>
        <end position="958"/>
    </location>
</feature>
<dbReference type="EMBL" id="MU253837">
    <property type="protein sequence ID" value="KAG9245638.1"/>
    <property type="molecule type" value="Genomic_DNA"/>
</dbReference>
<feature type="compositionally biased region" description="Low complexity" evidence="1">
    <location>
        <begin position="944"/>
        <end position="958"/>
    </location>
</feature>
<evidence type="ECO:0000313" key="2">
    <source>
        <dbReference type="EMBL" id="KAG9245638.1"/>
    </source>
</evidence>
<feature type="region of interest" description="Disordered" evidence="1">
    <location>
        <begin position="661"/>
        <end position="689"/>
    </location>
</feature>
<reference evidence="2" key="1">
    <citation type="journal article" date="2021" name="IMA Fungus">
        <title>Genomic characterization of three marine fungi, including Emericellopsis atlantica sp. nov. with signatures of a generalist lifestyle and marine biomass degradation.</title>
        <authorList>
            <person name="Hagestad O.C."/>
            <person name="Hou L."/>
            <person name="Andersen J.H."/>
            <person name="Hansen E.H."/>
            <person name="Altermark B."/>
            <person name="Li C."/>
            <person name="Kuhnert E."/>
            <person name="Cox R.J."/>
            <person name="Crous P.W."/>
            <person name="Spatafora J.W."/>
            <person name="Lail K."/>
            <person name="Amirebrahimi M."/>
            <person name="Lipzen A."/>
            <person name="Pangilinan J."/>
            <person name="Andreopoulos W."/>
            <person name="Hayes R.D."/>
            <person name="Ng V."/>
            <person name="Grigoriev I.V."/>
            <person name="Jackson S.A."/>
            <person name="Sutton T.D.S."/>
            <person name="Dobson A.D.W."/>
            <person name="Rama T."/>
        </authorList>
    </citation>
    <scope>NUCLEOTIDE SEQUENCE</scope>
    <source>
        <strain evidence="2">TRa3180A</strain>
    </source>
</reference>
<dbReference type="AlphaFoldDB" id="A0A9P8CFX2"/>
<dbReference type="Proteomes" id="UP000887226">
    <property type="component" value="Unassembled WGS sequence"/>
</dbReference>
<sequence>MATLLPSSPSGSLGSWPSGEPLKTKAFSIAGSLIPTIPIRIQDGILGLVGGRDSRKRVRRQRALKYFQSLDGPRPTADNWILNEDQSPRKDVAWTQVGYHVVDSVRFKYRIPATPLPIPATSAADVHTDATYIPPREGIVAEFHERPRTIQHRFAYNEPCCHPYPQKTGVLEPVKEDDPLAFPKFTGMCTRIGADGKYKQPWQIHHYGKFYVPTEAIPKARLPSEVDWKFPERETSLKPRFEDAEKGQAALQTFSAPNAPDTPLCSRPPPPYTPVTPAPKKQTTASNETRPLYHTLLPSHDFHHTSCSYSAALTTLRREPFARVTSYDDVTLDNKEKEEVADGGNVQLRKKKEVIYRKKDPHENWNPLWHSGRPLDEREKRTIKYARKLARTENKLVQLAKNHFKHGRIQKTSQVLLDLYDAIVYVDFPYGGITATIHKNTYQDMLAYQNQSSHSSLLEFGEGHVVKHHHAPLNSATELTRTTPFQREETAVLMAYGIELGKGELYNYEFLKDLVRKTKIRRLNELFRDTGLRPGAAAYNGFPAVSAAKCAKAVQRVKDERTAKEFKNLATKLSGVLEKYGHNLSSVAQPSVKNGRFEASQIQTYNSVFRNGIFEEPKTAADSHVISEPKGIDTTIRPERQQAISWAPGCKDPERKQLRSVLEGPSGDSDAGANTTPAVGVKSSGSAVKGDVAVEKKVEQHPRRVSFAADCLPPKKNSKSPVKFNATITDEEPAPPHEYTDAQTPVEKGAHLPRRPQATKQISKDRPLYSFEAGYETPEDDYSDLVFGGAVRDKPRHEGEKKTTACRVSFAEEVIIETIKDNENDNPKLNPRSRIGSKGSVVRRPSSGRRVKVAVNKSGTRKPSGGVTMTRERKRGPASKARIEVEHAAPAKISAAAESGKTEAAAPAVQAPSLTPADNDTRDSAVADSSDEETDIGKILLQNRSRTSTRSMSSPSGA</sequence>
<gene>
    <name evidence="2" type="ORF">BJ878DRAFT_547475</name>
</gene>
<organism evidence="2 3">
    <name type="scientific">Calycina marina</name>
    <dbReference type="NCBI Taxonomy" id="1763456"/>
    <lineage>
        <taxon>Eukaryota</taxon>
        <taxon>Fungi</taxon>
        <taxon>Dikarya</taxon>
        <taxon>Ascomycota</taxon>
        <taxon>Pezizomycotina</taxon>
        <taxon>Leotiomycetes</taxon>
        <taxon>Helotiales</taxon>
        <taxon>Pezizellaceae</taxon>
        <taxon>Calycina</taxon>
    </lineage>
</organism>
<feature type="compositionally biased region" description="Low complexity" evidence="1">
    <location>
        <begin position="836"/>
        <end position="845"/>
    </location>
</feature>
<proteinExistence type="predicted"/>
<accession>A0A9P8CFX2</accession>
<comment type="caution">
    <text evidence="2">The sequence shown here is derived from an EMBL/GenBank/DDBJ whole genome shotgun (WGS) entry which is preliminary data.</text>
</comment>
<protein>
    <submittedName>
        <fullName evidence="2">Uncharacterized protein</fullName>
    </submittedName>
</protein>
<name>A0A9P8CFX2_9HELO</name>
<keyword evidence="3" id="KW-1185">Reference proteome</keyword>
<feature type="compositionally biased region" description="Low complexity" evidence="1">
    <location>
        <begin position="890"/>
        <end position="908"/>
    </location>
</feature>
<evidence type="ECO:0000256" key="1">
    <source>
        <dbReference type="SAM" id="MobiDB-lite"/>
    </source>
</evidence>